<comment type="caution">
    <text evidence="4">The sequence shown here is derived from an EMBL/GenBank/DDBJ whole genome shotgun (WGS) entry which is preliminary data.</text>
</comment>
<dbReference type="FunFam" id="3.40.50.1820:FF:000042">
    <property type="entry name" value="probable strigolactone esterase DAD2"/>
    <property type="match status" value="1"/>
</dbReference>
<dbReference type="SUPFAM" id="SSF53474">
    <property type="entry name" value="alpha/beta-Hydrolases"/>
    <property type="match status" value="1"/>
</dbReference>
<reference evidence="4" key="1">
    <citation type="journal article" date="2023" name="Science">
        <title>Elucidation of the pathway for biosynthesis of saponin adjuvants from the soapbark tree.</title>
        <authorList>
            <person name="Reed J."/>
            <person name="Orme A."/>
            <person name="El-Demerdash A."/>
            <person name="Owen C."/>
            <person name="Martin L.B.B."/>
            <person name="Misra R.C."/>
            <person name="Kikuchi S."/>
            <person name="Rejzek M."/>
            <person name="Martin A.C."/>
            <person name="Harkess A."/>
            <person name="Leebens-Mack J."/>
            <person name="Louveau T."/>
            <person name="Stephenson M.J."/>
            <person name="Osbourn A."/>
        </authorList>
    </citation>
    <scope>NUCLEOTIDE SEQUENCE</scope>
    <source>
        <strain evidence="4">S10</strain>
    </source>
</reference>
<proteinExistence type="inferred from homology"/>
<evidence type="ECO:0000259" key="3">
    <source>
        <dbReference type="Pfam" id="PF00561"/>
    </source>
</evidence>
<gene>
    <name evidence="4" type="ORF">O6P43_004055</name>
</gene>
<evidence type="ECO:0000313" key="5">
    <source>
        <dbReference type="Proteomes" id="UP001163823"/>
    </source>
</evidence>
<dbReference type="InterPro" id="IPR029058">
    <property type="entry name" value="AB_hydrolase_fold"/>
</dbReference>
<dbReference type="Gene3D" id="3.40.50.1820">
    <property type="entry name" value="alpha/beta hydrolase"/>
    <property type="match status" value="1"/>
</dbReference>
<accession>A0AAD7Q2Y8</accession>
<protein>
    <submittedName>
        <fullName evidence="4">Sigma factor sigb regulation protein rsbq</fullName>
    </submittedName>
</protein>
<comment type="similarity">
    <text evidence="1">Belongs to the AB hydrolase superfamily.</text>
</comment>
<organism evidence="4 5">
    <name type="scientific">Quillaja saponaria</name>
    <name type="common">Soap bark tree</name>
    <dbReference type="NCBI Taxonomy" id="32244"/>
    <lineage>
        <taxon>Eukaryota</taxon>
        <taxon>Viridiplantae</taxon>
        <taxon>Streptophyta</taxon>
        <taxon>Embryophyta</taxon>
        <taxon>Tracheophyta</taxon>
        <taxon>Spermatophyta</taxon>
        <taxon>Magnoliopsida</taxon>
        <taxon>eudicotyledons</taxon>
        <taxon>Gunneridae</taxon>
        <taxon>Pentapetalae</taxon>
        <taxon>rosids</taxon>
        <taxon>fabids</taxon>
        <taxon>Fabales</taxon>
        <taxon>Quillajaceae</taxon>
        <taxon>Quillaja</taxon>
    </lineage>
</organism>
<keyword evidence="5" id="KW-1185">Reference proteome</keyword>
<evidence type="ECO:0000313" key="4">
    <source>
        <dbReference type="EMBL" id="KAJ7973895.1"/>
    </source>
</evidence>
<evidence type="ECO:0000256" key="1">
    <source>
        <dbReference type="ARBA" id="ARBA00008645"/>
    </source>
</evidence>
<keyword evidence="2" id="KW-0378">Hydrolase</keyword>
<dbReference type="GO" id="GO:0016787">
    <property type="term" value="F:hydrolase activity"/>
    <property type="evidence" value="ECO:0007669"/>
    <property type="project" value="UniProtKB-KW"/>
</dbReference>
<dbReference type="KEGG" id="qsa:O6P43_004055"/>
<name>A0AAD7Q2Y8_QUISA</name>
<dbReference type="Pfam" id="PF00561">
    <property type="entry name" value="Abhydrolase_1"/>
    <property type="match status" value="1"/>
</dbReference>
<feature type="domain" description="AB hydrolase-1" evidence="3">
    <location>
        <begin position="23"/>
        <end position="128"/>
    </location>
</feature>
<dbReference type="Proteomes" id="UP001163823">
    <property type="component" value="Chromosome 3"/>
</dbReference>
<evidence type="ECO:0000256" key="2">
    <source>
        <dbReference type="ARBA" id="ARBA00022801"/>
    </source>
</evidence>
<dbReference type="EMBL" id="JARAOO010000003">
    <property type="protein sequence ID" value="KAJ7973895.1"/>
    <property type="molecule type" value="Genomic_DNA"/>
</dbReference>
<sequence>MVMLGKNLATSMNARIIGSGSEAIVLAHGFGGDQSVWDKILPVLAQNHSVLVFDWTFSGAVKDNETLFDPVKYSSYNAFADDLIDLMDEMEVKSSIFVGHSMSAMIGCIASTKRPELFKRLILVGASPRYINTDDYEGGFKRSEVDEIISNIELNYETWASAFAPLAVGASDTASVDKFQKCLKRMRPEIALSLAKTVFYSEEREVLDKVVTPCTIIQTSNDIVVPNGVAFYMQNKIKGKSTVEILDNTNGHFPQLTAHLQLLDVLKGILGLDDHLSQT</sequence>
<dbReference type="PANTHER" id="PTHR43039">
    <property type="entry name" value="ESTERASE-RELATED"/>
    <property type="match status" value="1"/>
</dbReference>
<dbReference type="InterPro" id="IPR000073">
    <property type="entry name" value="AB_hydrolase_1"/>
</dbReference>
<dbReference type="AlphaFoldDB" id="A0AAD7Q2Y8"/>